<keyword evidence="10" id="KW-1185">Reference proteome</keyword>
<evidence type="ECO:0000256" key="7">
    <source>
        <dbReference type="ARBA" id="ARBA00023136"/>
    </source>
</evidence>
<evidence type="ECO:0000313" key="10">
    <source>
        <dbReference type="Proteomes" id="UP001159042"/>
    </source>
</evidence>
<organism evidence="9 10">
    <name type="scientific">Exocentrus adspersus</name>
    <dbReference type="NCBI Taxonomy" id="1586481"/>
    <lineage>
        <taxon>Eukaryota</taxon>
        <taxon>Metazoa</taxon>
        <taxon>Ecdysozoa</taxon>
        <taxon>Arthropoda</taxon>
        <taxon>Hexapoda</taxon>
        <taxon>Insecta</taxon>
        <taxon>Pterygota</taxon>
        <taxon>Neoptera</taxon>
        <taxon>Endopterygota</taxon>
        <taxon>Coleoptera</taxon>
        <taxon>Polyphaga</taxon>
        <taxon>Cucujiformia</taxon>
        <taxon>Chrysomeloidea</taxon>
        <taxon>Cerambycidae</taxon>
        <taxon>Lamiinae</taxon>
        <taxon>Acanthocinini</taxon>
        <taxon>Exocentrus</taxon>
    </lineage>
</organism>
<keyword evidence="5" id="KW-0769">Symport</keyword>
<accession>A0AAV8VD85</accession>
<dbReference type="GO" id="GO:0035725">
    <property type="term" value="P:sodium ion transmembrane transport"/>
    <property type="evidence" value="ECO:0007669"/>
    <property type="project" value="TreeGrafter"/>
</dbReference>
<sequence length="102" mass="12024">MDYYSASGISLLWVCFFQTIAISWLFGVDKLCDCIEQMMGIRPNKFWTICWKYFAPVTMAYERLSYGDYEYPLWADIIGLCISFSSMIWVPVYAIYYVLTEP</sequence>
<name>A0AAV8VD85_9CUCU</name>
<dbReference type="Proteomes" id="UP001159042">
    <property type="component" value="Unassembled WGS sequence"/>
</dbReference>
<feature type="transmembrane region" description="Helical" evidence="8">
    <location>
        <begin position="73"/>
        <end position="99"/>
    </location>
</feature>
<protein>
    <submittedName>
        <fullName evidence="9">Uncharacterized protein</fullName>
    </submittedName>
</protein>
<proteinExistence type="inferred from homology"/>
<dbReference type="GO" id="GO:0005886">
    <property type="term" value="C:plasma membrane"/>
    <property type="evidence" value="ECO:0007669"/>
    <property type="project" value="TreeGrafter"/>
</dbReference>
<comment type="similarity">
    <text evidence="2">Belongs to the sodium:neurotransmitter symporter (SNF) (TC 2.A.22) family.</text>
</comment>
<feature type="non-terminal residue" evidence="9">
    <location>
        <position position="102"/>
    </location>
</feature>
<evidence type="ECO:0000256" key="8">
    <source>
        <dbReference type="SAM" id="Phobius"/>
    </source>
</evidence>
<dbReference type="PANTHER" id="PTHR11616:SF254">
    <property type="entry name" value="TRANSPORTER"/>
    <property type="match status" value="1"/>
</dbReference>
<evidence type="ECO:0000256" key="5">
    <source>
        <dbReference type="ARBA" id="ARBA00022847"/>
    </source>
</evidence>
<dbReference type="GO" id="GO:0015293">
    <property type="term" value="F:symporter activity"/>
    <property type="evidence" value="ECO:0007669"/>
    <property type="project" value="UniProtKB-KW"/>
</dbReference>
<evidence type="ECO:0000256" key="3">
    <source>
        <dbReference type="ARBA" id="ARBA00022448"/>
    </source>
</evidence>
<dbReference type="SUPFAM" id="SSF161070">
    <property type="entry name" value="SNF-like"/>
    <property type="match status" value="1"/>
</dbReference>
<dbReference type="AlphaFoldDB" id="A0AAV8VD85"/>
<keyword evidence="7 8" id="KW-0472">Membrane</keyword>
<evidence type="ECO:0000256" key="6">
    <source>
        <dbReference type="ARBA" id="ARBA00022989"/>
    </source>
</evidence>
<dbReference type="EMBL" id="JANEYG010000146">
    <property type="protein sequence ID" value="KAJ8912113.1"/>
    <property type="molecule type" value="Genomic_DNA"/>
</dbReference>
<dbReference type="PRINTS" id="PR00176">
    <property type="entry name" value="NANEUSMPORT"/>
</dbReference>
<gene>
    <name evidence="9" type="ORF">NQ315_005449</name>
</gene>
<keyword evidence="3" id="KW-0813">Transport</keyword>
<evidence type="ECO:0000256" key="1">
    <source>
        <dbReference type="ARBA" id="ARBA00004141"/>
    </source>
</evidence>
<dbReference type="GO" id="GO:0006865">
    <property type="term" value="P:amino acid transport"/>
    <property type="evidence" value="ECO:0007669"/>
    <property type="project" value="TreeGrafter"/>
</dbReference>
<evidence type="ECO:0000256" key="2">
    <source>
        <dbReference type="ARBA" id="ARBA00006459"/>
    </source>
</evidence>
<dbReference type="PROSITE" id="PS50267">
    <property type="entry name" value="NA_NEUROTRAN_SYMP_3"/>
    <property type="match status" value="1"/>
</dbReference>
<dbReference type="InterPro" id="IPR037272">
    <property type="entry name" value="SNS_sf"/>
</dbReference>
<dbReference type="Pfam" id="PF00209">
    <property type="entry name" value="SNF"/>
    <property type="match status" value="1"/>
</dbReference>
<evidence type="ECO:0000313" key="9">
    <source>
        <dbReference type="EMBL" id="KAJ8912113.1"/>
    </source>
</evidence>
<dbReference type="PANTHER" id="PTHR11616">
    <property type="entry name" value="SODIUM/CHLORIDE DEPENDENT TRANSPORTER"/>
    <property type="match status" value="1"/>
</dbReference>
<feature type="transmembrane region" description="Helical" evidence="8">
    <location>
        <begin position="6"/>
        <end position="26"/>
    </location>
</feature>
<comment type="caution">
    <text evidence="9">The sequence shown here is derived from an EMBL/GenBank/DDBJ whole genome shotgun (WGS) entry which is preliminary data.</text>
</comment>
<keyword evidence="6 8" id="KW-1133">Transmembrane helix</keyword>
<comment type="subcellular location">
    <subcellularLocation>
        <location evidence="1">Membrane</location>
        <topology evidence="1">Multi-pass membrane protein</topology>
    </subcellularLocation>
</comment>
<dbReference type="InterPro" id="IPR000175">
    <property type="entry name" value="Na/ntran_symport"/>
</dbReference>
<evidence type="ECO:0000256" key="4">
    <source>
        <dbReference type="ARBA" id="ARBA00022692"/>
    </source>
</evidence>
<keyword evidence="4 8" id="KW-0812">Transmembrane</keyword>
<reference evidence="9 10" key="1">
    <citation type="journal article" date="2023" name="Insect Mol. Biol.">
        <title>Genome sequencing provides insights into the evolution of gene families encoding plant cell wall-degrading enzymes in longhorned beetles.</title>
        <authorList>
            <person name="Shin N.R."/>
            <person name="Okamura Y."/>
            <person name="Kirsch R."/>
            <person name="Pauchet Y."/>
        </authorList>
    </citation>
    <scope>NUCLEOTIDE SEQUENCE [LARGE SCALE GENOMIC DNA]</scope>
    <source>
        <strain evidence="9">EAD_L_NR</strain>
    </source>
</reference>